<evidence type="ECO:0000313" key="2">
    <source>
        <dbReference type="Proteomes" id="UP000309997"/>
    </source>
</evidence>
<dbReference type="EMBL" id="RCHU02000016">
    <property type="protein sequence ID" value="KAL3569586.1"/>
    <property type="molecule type" value="Genomic_DNA"/>
</dbReference>
<name>A0ACC4AUI8_POPAL</name>
<gene>
    <name evidence="1" type="ORF">D5086_029476</name>
</gene>
<evidence type="ECO:0000313" key="1">
    <source>
        <dbReference type="EMBL" id="KAL3569586.1"/>
    </source>
</evidence>
<organism evidence="1 2">
    <name type="scientific">Populus alba</name>
    <name type="common">White poplar</name>
    <dbReference type="NCBI Taxonomy" id="43335"/>
    <lineage>
        <taxon>Eukaryota</taxon>
        <taxon>Viridiplantae</taxon>
        <taxon>Streptophyta</taxon>
        <taxon>Embryophyta</taxon>
        <taxon>Tracheophyta</taxon>
        <taxon>Spermatophyta</taxon>
        <taxon>Magnoliopsida</taxon>
        <taxon>eudicotyledons</taxon>
        <taxon>Gunneridae</taxon>
        <taxon>Pentapetalae</taxon>
        <taxon>rosids</taxon>
        <taxon>fabids</taxon>
        <taxon>Malpighiales</taxon>
        <taxon>Salicaceae</taxon>
        <taxon>Saliceae</taxon>
        <taxon>Populus</taxon>
    </lineage>
</organism>
<proteinExistence type="predicted"/>
<sequence>MKVTLLLILSRYSPFYLFVNKRKHLFGTASAPPYDESIGAVGPKTHFNIRFRDGDGDGDDDMGHVAQPHWMTMLSTGYLAFTSMLGSIKMRLQI</sequence>
<reference evidence="1 2" key="1">
    <citation type="journal article" date="2024" name="Plant Biotechnol. J.">
        <title>Genome and CRISPR/Cas9 system of a widespread forest tree (Populus alba) in the world.</title>
        <authorList>
            <person name="Liu Y.J."/>
            <person name="Jiang P.F."/>
            <person name="Han X.M."/>
            <person name="Li X.Y."/>
            <person name="Wang H.M."/>
            <person name="Wang Y.J."/>
            <person name="Wang X.X."/>
            <person name="Zeng Q.Y."/>
        </authorList>
    </citation>
    <scope>NUCLEOTIDE SEQUENCE [LARGE SCALE GENOMIC DNA]</scope>
    <source>
        <strain evidence="2">cv. PAL-ZL1</strain>
    </source>
</reference>
<keyword evidence="2" id="KW-1185">Reference proteome</keyword>
<accession>A0ACC4AUI8</accession>
<dbReference type="Proteomes" id="UP000309997">
    <property type="component" value="Unassembled WGS sequence"/>
</dbReference>
<protein>
    <submittedName>
        <fullName evidence="1">Uncharacterized protein</fullName>
    </submittedName>
</protein>
<comment type="caution">
    <text evidence="1">The sequence shown here is derived from an EMBL/GenBank/DDBJ whole genome shotgun (WGS) entry which is preliminary data.</text>
</comment>